<keyword evidence="1" id="KW-0805">Transcription regulation</keyword>
<dbReference type="SUPFAM" id="SSF46894">
    <property type="entry name" value="C-terminal effector domain of the bipartite response regulators"/>
    <property type="match status" value="1"/>
</dbReference>
<reference evidence="4 5" key="1">
    <citation type="submission" date="2017-06" db="EMBL/GenBank/DDBJ databases">
        <title>Sequencing and comparative analysis of myxobacterial genomes.</title>
        <authorList>
            <person name="Rupp O."/>
            <person name="Goesmann A."/>
            <person name="Sogaard-Andersen L."/>
        </authorList>
    </citation>
    <scope>NUCLEOTIDE SEQUENCE [LARGE SCALE GENOMIC DNA]</scope>
    <source>
        <strain evidence="4 5">DSM 52655</strain>
    </source>
</reference>
<keyword evidence="2" id="KW-0804">Transcription</keyword>
<protein>
    <submittedName>
        <fullName evidence="4">LuxR family transcriptional regulator</fullName>
    </submittedName>
</protein>
<dbReference type="RefSeq" id="WP_157758212.1">
    <property type="nucleotide sequence ID" value="NZ_CP022098.1"/>
</dbReference>
<evidence type="ECO:0000256" key="1">
    <source>
        <dbReference type="ARBA" id="ARBA00023015"/>
    </source>
</evidence>
<organism evidence="4 5">
    <name type="scientific">Cystobacter fuscus</name>
    <dbReference type="NCBI Taxonomy" id="43"/>
    <lineage>
        <taxon>Bacteria</taxon>
        <taxon>Pseudomonadati</taxon>
        <taxon>Myxococcota</taxon>
        <taxon>Myxococcia</taxon>
        <taxon>Myxococcales</taxon>
        <taxon>Cystobacterineae</taxon>
        <taxon>Archangiaceae</taxon>
        <taxon>Cystobacter</taxon>
    </lineage>
</organism>
<evidence type="ECO:0000313" key="4">
    <source>
        <dbReference type="EMBL" id="ATB35236.1"/>
    </source>
</evidence>
<evidence type="ECO:0000313" key="5">
    <source>
        <dbReference type="Proteomes" id="UP000217257"/>
    </source>
</evidence>
<dbReference type="Proteomes" id="UP000217257">
    <property type="component" value="Chromosome"/>
</dbReference>
<feature type="domain" description="HTH luxR-type" evidence="3">
    <location>
        <begin position="301"/>
        <end position="358"/>
    </location>
</feature>
<dbReference type="InterPro" id="IPR016032">
    <property type="entry name" value="Sig_transdc_resp-reg_C-effctor"/>
</dbReference>
<dbReference type="GO" id="GO:0003677">
    <property type="term" value="F:DNA binding"/>
    <property type="evidence" value="ECO:0007669"/>
    <property type="project" value="InterPro"/>
</dbReference>
<dbReference type="InterPro" id="IPR029016">
    <property type="entry name" value="GAF-like_dom_sf"/>
</dbReference>
<dbReference type="Gene3D" id="3.30.450.40">
    <property type="match status" value="1"/>
</dbReference>
<dbReference type="KEGG" id="cfus:CYFUS_000648"/>
<dbReference type="InterPro" id="IPR036388">
    <property type="entry name" value="WH-like_DNA-bd_sf"/>
</dbReference>
<gene>
    <name evidence="4" type="ORF">CYFUS_000648</name>
</gene>
<dbReference type="SMART" id="SM00421">
    <property type="entry name" value="HTH_LUXR"/>
    <property type="match status" value="1"/>
</dbReference>
<proteinExistence type="predicted"/>
<name>A0A250IWG5_9BACT</name>
<dbReference type="GO" id="GO:0006355">
    <property type="term" value="P:regulation of DNA-templated transcription"/>
    <property type="evidence" value="ECO:0007669"/>
    <property type="project" value="InterPro"/>
</dbReference>
<accession>A0A250IWG5</accession>
<sequence length="362" mass="40923">MDSLPGLNEAELDLALSVADDLNSSLELETMFSNAREGLGRLIPMDAMALCISRPLGETLGYDWMPSGLDSSFFHHYQEVAPYDFVQASTTRAPNTVLRDSQMIPRAQLIRNPMYERLRELGQPIEHCMSVSLWVSPEWHGGVTLYSARRRPFSTRHQARMQWLTPRLARAISHCRTYAQTRSQASLLREVATRQGPFILVQGARLEHWTPTPSATALLAEWFSPSELAGGRLPEEFRARLASLARRAGGPDDGPEVWLKQGTDKDLRVSFESLPVLDSERAWLLQLQEKRSFIPLPESWRGRISNREAEVVSLAFRFWDYATIAEHLKIKVNTVKQHIESACDELAADNLKKLMALALSEV</sequence>
<dbReference type="InterPro" id="IPR000792">
    <property type="entry name" value="Tscrpt_reg_LuxR_C"/>
</dbReference>
<dbReference type="EMBL" id="CP022098">
    <property type="protein sequence ID" value="ATB35236.1"/>
    <property type="molecule type" value="Genomic_DNA"/>
</dbReference>
<dbReference type="Gene3D" id="1.10.10.10">
    <property type="entry name" value="Winged helix-like DNA-binding domain superfamily/Winged helix DNA-binding domain"/>
    <property type="match status" value="1"/>
</dbReference>
<evidence type="ECO:0000256" key="2">
    <source>
        <dbReference type="ARBA" id="ARBA00023163"/>
    </source>
</evidence>
<dbReference type="SUPFAM" id="SSF55781">
    <property type="entry name" value="GAF domain-like"/>
    <property type="match status" value="1"/>
</dbReference>
<evidence type="ECO:0000259" key="3">
    <source>
        <dbReference type="SMART" id="SM00421"/>
    </source>
</evidence>
<dbReference type="AlphaFoldDB" id="A0A250IWG5"/>